<dbReference type="InterPro" id="IPR036148">
    <property type="entry name" value="MmgE/PrpD_sf"/>
</dbReference>
<comment type="caution">
    <text evidence="4">The sequence shown here is derived from an EMBL/GenBank/DDBJ whole genome shotgun (WGS) entry which is preliminary data.</text>
</comment>
<evidence type="ECO:0000313" key="5">
    <source>
        <dbReference type="Proteomes" id="UP001597417"/>
    </source>
</evidence>
<dbReference type="Proteomes" id="UP001597417">
    <property type="component" value="Unassembled WGS sequence"/>
</dbReference>
<dbReference type="Gene3D" id="1.10.4100.10">
    <property type="entry name" value="2-methylcitrate dehydratase PrpD"/>
    <property type="match status" value="1"/>
</dbReference>
<name>A0ABW5FQ61_9PSEU</name>
<dbReference type="InterPro" id="IPR045336">
    <property type="entry name" value="MmgE_PrpD_N"/>
</dbReference>
<organism evidence="4 5">
    <name type="scientific">Amycolatopsis pigmentata</name>
    <dbReference type="NCBI Taxonomy" id="450801"/>
    <lineage>
        <taxon>Bacteria</taxon>
        <taxon>Bacillati</taxon>
        <taxon>Actinomycetota</taxon>
        <taxon>Actinomycetes</taxon>
        <taxon>Pseudonocardiales</taxon>
        <taxon>Pseudonocardiaceae</taxon>
        <taxon>Amycolatopsis</taxon>
    </lineage>
</organism>
<dbReference type="InterPro" id="IPR042183">
    <property type="entry name" value="MmgE/PrpD_sf_1"/>
</dbReference>
<feature type="domain" description="MmgE/PrpD C-terminal" evidence="3">
    <location>
        <begin position="275"/>
        <end position="440"/>
    </location>
</feature>
<proteinExistence type="inferred from homology"/>
<evidence type="ECO:0000259" key="3">
    <source>
        <dbReference type="Pfam" id="PF19305"/>
    </source>
</evidence>
<accession>A0ABW5FQ61</accession>
<dbReference type="InterPro" id="IPR045337">
    <property type="entry name" value="MmgE_PrpD_C"/>
</dbReference>
<dbReference type="InterPro" id="IPR005656">
    <property type="entry name" value="MmgE_PrpD"/>
</dbReference>
<dbReference type="Pfam" id="PF19305">
    <property type="entry name" value="MmgE_PrpD_C"/>
    <property type="match status" value="1"/>
</dbReference>
<evidence type="ECO:0000256" key="1">
    <source>
        <dbReference type="ARBA" id="ARBA00006174"/>
    </source>
</evidence>
<sequence>MSKNLSSALAGFSAGLRAGDVPPEVRRSAQWHLVDSIGVAIAGADPQEPSGHALAKVARQWRTGTGATVLGTRTTVRPEAAALLNGSLAQALEMDDKHGSSLARPGSTVTPAVLAVGEDRGATVGAVLTAMVAGYEVMIRLGFVAGKRFLARGYHTSSLIGGFGAAAAVGALTGLGADGISDAFGIAGTFASGIQESTRTGSTSKILHGGWGAHAGIAAVDLAAAGITGPDSVFEGEFGFFRTHLTPIEGELDWAKAEAGLGSRWYLPDTAIKPYPCCQLLHAFIAGVKELLREFAQAGVRVEDIDSVRCLLAEPGLTLVTQPAERKVHPSQPHEARFSLPYVVASALIRGDVDLSTFREPALADPAVHALASKVVTGEDPDSDYPAHCPAVIAVEAGGVTFHKRVPYHPGCPEAPLSDDDVLDKFERNTAWLFGDRARKIAAGLAELPGETPVREALAMVRAGHP</sequence>
<dbReference type="PANTHER" id="PTHR16943:SF8">
    <property type="entry name" value="2-METHYLCITRATE DEHYDRATASE"/>
    <property type="match status" value="1"/>
</dbReference>
<dbReference type="Gene3D" id="3.30.1330.120">
    <property type="entry name" value="2-methylcitrate dehydratase PrpD"/>
    <property type="match status" value="1"/>
</dbReference>
<dbReference type="RefSeq" id="WP_378262115.1">
    <property type="nucleotide sequence ID" value="NZ_JBHUKR010000004.1"/>
</dbReference>
<dbReference type="InterPro" id="IPR042188">
    <property type="entry name" value="MmgE/PrpD_sf_2"/>
</dbReference>
<evidence type="ECO:0000259" key="2">
    <source>
        <dbReference type="Pfam" id="PF03972"/>
    </source>
</evidence>
<reference evidence="5" key="1">
    <citation type="journal article" date="2019" name="Int. J. Syst. Evol. Microbiol.">
        <title>The Global Catalogue of Microorganisms (GCM) 10K type strain sequencing project: providing services to taxonomists for standard genome sequencing and annotation.</title>
        <authorList>
            <consortium name="The Broad Institute Genomics Platform"/>
            <consortium name="The Broad Institute Genome Sequencing Center for Infectious Disease"/>
            <person name="Wu L."/>
            <person name="Ma J."/>
        </authorList>
    </citation>
    <scope>NUCLEOTIDE SEQUENCE [LARGE SCALE GENOMIC DNA]</scope>
    <source>
        <strain evidence="5">CGMCC 4.7645</strain>
    </source>
</reference>
<keyword evidence="5" id="KW-1185">Reference proteome</keyword>
<dbReference type="PANTHER" id="PTHR16943">
    <property type="entry name" value="2-METHYLCITRATE DEHYDRATASE-RELATED"/>
    <property type="match status" value="1"/>
</dbReference>
<dbReference type="SUPFAM" id="SSF103378">
    <property type="entry name" value="2-methylcitrate dehydratase PrpD"/>
    <property type="match status" value="1"/>
</dbReference>
<evidence type="ECO:0000313" key="4">
    <source>
        <dbReference type="EMBL" id="MFD2415897.1"/>
    </source>
</evidence>
<gene>
    <name evidence="4" type="ORF">ACFSXZ_06110</name>
</gene>
<dbReference type="EMBL" id="JBHUKR010000004">
    <property type="protein sequence ID" value="MFD2415897.1"/>
    <property type="molecule type" value="Genomic_DNA"/>
</dbReference>
<protein>
    <submittedName>
        <fullName evidence="4">MmgE/PrpD family protein</fullName>
    </submittedName>
</protein>
<dbReference type="Pfam" id="PF03972">
    <property type="entry name" value="MmgE_PrpD_N"/>
    <property type="match status" value="1"/>
</dbReference>
<feature type="domain" description="MmgE/PrpD N-terminal" evidence="2">
    <location>
        <begin position="8"/>
        <end position="246"/>
    </location>
</feature>
<comment type="similarity">
    <text evidence="1">Belongs to the PrpD family.</text>
</comment>